<proteinExistence type="predicted"/>
<sequence>MSPTSVSPADPTPEPARNSSLNTDTEALDPFAMLALADNQQRSIEQQMGSFVPALALIWAVAWSVGFTMLWLIDGLAPKFSLPLPAAIITFASLILVAAGLSTWMSIRANRGIKSSAESAFTGIIYGAMWAAGSIAIIVFGYGLEANGMSAELATIYYPTAFVLFAGIMYVMAGAIWSESFSAVTGGLLMVLAVVGPFCGYPNHYLWFGLAGGGTFALLALVSFIRLRRVRALAEGGGRHG</sequence>
<keyword evidence="2" id="KW-0812">Transmembrane</keyword>
<dbReference type="AlphaFoldDB" id="A0A543I4B6"/>
<dbReference type="OrthoDB" id="3240366at2"/>
<evidence type="ECO:0000256" key="2">
    <source>
        <dbReference type="SAM" id="Phobius"/>
    </source>
</evidence>
<reference evidence="3 4" key="1">
    <citation type="submission" date="2019-06" db="EMBL/GenBank/DDBJ databases">
        <title>Sequencing the genomes of 1000 actinobacteria strains.</title>
        <authorList>
            <person name="Klenk H.-P."/>
        </authorList>
    </citation>
    <scope>NUCLEOTIDE SEQUENCE [LARGE SCALE GENOMIC DNA]</scope>
    <source>
        <strain evidence="3 4">DSM 18031</strain>
    </source>
</reference>
<evidence type="ECO:0000313" key="3">
    <source>
        <dbReference type="EMBL" id="TQM65415.1"/>
    </source>
</evidence>
<keyword evidence="2" id="KW-0472">Membrane</keyword>
<feature type="transmembrane region" description="Helical" evidence="2">
    <location>
        <begin position="204"/>
        <end position="225"/>
    </location>
</feature>
<gene>
    <name evidence="3" type="ORF">FB466_0217</name>
</gene>
<feature type="transmembrane region" description="Helical" evidence="2">
    <location>
        <begin position="51"/>
        <end position="73"/>
    </location>
</feature>
<evidence type="ECO:0000313" key="4">
    <source>
        <dbReference type="Proteomes" id="UP000318331"/>
    </source>
</evidence>
<keyword evidence="4" id="KW-1185">Reference proteome</keyword>
<feature type="transmembrane region" description="Helical" evidence="2">
    <location>
        <begin position="85"/>
        <end position="107"/>
    </location>
</feature>
<feature type="transmembrane region" description="Helical" evidence="2">
    <location>
        <begin position="156"/>
        <end position="173"/>
    </location>
</feature>
<dbReference type="RefSeq" id="WP_141915156.1">
    <property type="nucleotide sequence ID" value="NZ_BAAAYS010000013.1"/>
</dbReference>
<comment type="caution">
    <text evidence="3">The sequence shown here is derived from an EMBL/GenBank/DDBJ whole genome shotgun (WGS) entry which is preliminary data.</text>
</comment>
<protein>
    <submittedName>
        <fullName evidence="3">Uncharacterized protein</fullName>
    </submittedName>
</protein>
<name>A0A543I4B6_9MICO</name>
<organism evidence="3 4">
    <name type="scientific">Klugiella xanthotipulae</name>
    <dbReference type="NCBI Taxonomy" id="244735"/>
    <lineage>
        <taxon>Bacteria</taxon>
        <taxon>Bacillati</taxon>
        <taxon>Actinomycetota</taxon>
        <taxon>Actinomycetes</taxon>
        <taxon>Micrococcales</taxon>
        <taxon>Microbacteriaceae</taxon>
        <taxon>Klugiella</taxon>
    </lineage>
</organism>
<dbReference type="EMBL" id="VFPN01000001">
    <property type="protein sequence ID" value="TQM65415.1"/>
    <property type="molecule type" value="Genomic_DNA"/>
</dbReference>
<feature type="transmembrane region" description="Helical" evidence="2">
    <location>
        <begin position="180"/>
        <end position="198"/>
    </location>
</feature>
<dbReference type="Proteomes" id="UP000318331">
    <property type="component" value="Unassembled WGS sequence"/>
</dbReference>
<accession>A0A543I4B6</accession>
<keyword evidence="2" id="KW-1133">Transmembrane helix</keyword>
<evidence type="ECO:0000256" key="1">
    <source>
        <dbReference type="SAM" id="MobiDB-lite"/>
    </source>
</evidence>
<feature type="region of interest" description="Disordered" evidence="1">
    <location>
        <begin position="1"/>
        <end position="22"/>
    </location>
</feature>
<feature type="transmembrane region" description="Helical" evidence="2">
    <location>
        <begin position="119"/>
        <end position="144"/>
    </location>
</feature>